<protein>
    <submittedName>
        <fullName evidence="3">DUF2786 domain-containing protein</fullName>
    </submittedName>
</protein>
<dbReference type="AlphaFoldDB" id="A0A6P2BVL2"/>
<dbReference type="OrthoDB" id="5145833at2"/>
<dbReference type="InterPro" id="IPR024498">
    <property type="entry name" value="DUF2786"/>
</dbReference>
<keyword evidence="4" id="KW-1185">Reference proteome</keyword>
<name>A0A6P2BVL2_9ACTN</name>
<evidence type="ECO:0000259" key="1">
    <source>
        <dbReference type="Pfam" id="PF10979"/>
    </source>
</evidence>
<feature type="domain" description="DUF7168" evidence="2">
    <location>
        <begin position="72"/>
        <end position="174"/>
    </location>
</feature>
<feature type="domain" description="DUF2786" evidence="1">
    <location>
        <begin position="5"/>
        <end position="44"/>
    </location>
</feature>
<evidence type="ECO:0000313" key="4">
    <source>
        <dbReference type="Proteomes" id="UP000460272"/>
    </source>
</evidence>
<sequence>MRDDLLDRVRKLLAKAEDEGCSPAEAEALTAKAADLMARYGIDRALLGAIRPETDRPTDRVFTLVNPWGDVKRQLLAGLATALRCQCVQTRTAGGMRLHVFGYSSDLERADILFTSLLVQMARALAGQPVPGTGGEARAWRRSWMLGYCSAVVTRVRAAEEAAVASAASAGTEATPANGKRAELVLADRSLVVRRQVAAAYPRLRKARVTYSGNGYGAGYREGQRADIGGAKLRSRPAGALGH</sequence>
<proteinExistence type="predicted"/>
<organism evidence="3 4">
    <name type="scientific">Trebonia kvetii</name>
    <dbReference type="NCBI Taxonomy" id="2480626"/>
    <lineage>
        <taxon>Bacteria</taxon>
        <taxon>Bacillati</taxon>
        <taxon>Actinomycetota</taxon>
        <taxon>Actinomycetes</taxon>
        <taxon>Streptosporangiales</taxon>
        <taxon>Treboniaceae</taxon>
        <taxon>Trebonia</taxon>
    </lineage>
</organism>
<dbReference type="EMBL" id="RPFW01000004">
    <property type="protein sequence ID" value="TVZ03142.1"/>
    <property type="molecule type" value="Genomic_DNA"/>
</dbReference>
<evidence type="ECO:0000259" key="2">
    <source>
        <dbReference type="Pfam" id="PF23771"/>
    </source>
</evidence>
<gene>
    <name evidence="3" type="ORF">EAS64_22110</name>
</gene>
<dbReference type="Proteomes" id="UP000460272">
    <property type="component" value="Unassembled WGS sequence"/>
</dbReference>
<reference evidence="3 4" key="1">
    <citation type="submission" date="2018-11" db="EMBL/GenBank/DDBJ databases">
        <title>Trebonia kvetii gen.nov., sp.nov., a novel acidophilic actinobacterium, and proposal of the new actinobacterial family Treboniaceae fam. nov.</title>
        <authorList>
            <person name="Rapoport D."/>
            <person name="Sagova-Mareckova M."/>
            <person name="Sedlacek I."/>
            <person name="Provaznik J."/>
            <person name="Kralova S."/>
            <person name="Pavlinic D."/>
            <person name="Benes V."/>
            <person name="Kopecky J."/>
        </authorList>
    </citation>
    <scope>NUCLEOTIDE SEQUENCE [LARGE SCALE GENOMIC DNA]</scope>
    <source>
        <strain evidence="3 4">15Tr583</strain>
    </source>
</reference>
<comment type="caution">
    <text evidence="3">The sequence shown here is derived from an EMBL/GenBank/DDBJ whole genome shotgun (WGS) entry which is preliminary data.</text>
</comment>
<dbReference type="InterPro" id="IPR055592">
    <property type="entry name" value="DUF7168"/>
</dbReference>
<evidence type="ECO:0000313" key="3">
    <source>
        <dbReference type="EMBL" id="TVZ03142.1"/>
    </source>
</evidence>
<dbReference type="Pfam" id="PF23771">
    <property type="entry name" value="DUF7168"/>
    <property type="match status" value="1"/>
</dbReference>
<accession>A0A6P2BVL2</accession>
<dbReference type="Pfam" id="PF10979">
    <property type="entry name" value="DUF2786"/>
    <property type="match status" value="1"/>
</dbReference>
<dbReference type="RefSeq" id="WP_145855626.1">
    <property type="nucleotide sequence ID" value="NZ_RPFW01000004.1"/>
</dbReference>